<evidence type="ECO:0000313" key="2">
    <source>
        <dbReference type="EMBL" id="CAE0720670.1"/>
    </source>
</evidence>
<dbReference type="AlphaFoldDB" id="A0A7S4EL70"/>
<gene>
    <name evidence="2" type="ORF">PAUS00366_LOCUS13424</name>
</gene>
<organism evidence="2">
    <name type="scientific">Pseudo-nitzschia australis</name>
    <dbReference type="NCBI Taxonomy" id="44445"/>
    <lineage>
        <taxon>Eukaryota</taxon>
        <taxon>Sar</taxon>
        <taxon>Stramenopiles</taxon>
        <taxon>Ochrophyta</taxon>
        <taxon>Bacillariophyta</taxon>
        <taxon>Bacillariophyceae</taxon>
        <taxon>Bacillariophycidae</taxon>
        <taxon>Bacillariales</taxon>
        <taxon>Bacillariaceae</taxon>
        <taxon>Pseudo-nitzschia</taxon>
    </lineage>
</organism>
<feature type="compositionally biased region" description="Basic and acidic residues" evidence="1">
    <location>
        <begin position="31"/>
        <end position="51"/>
    </location>
</feature>
<evidence type="ECO:0000256" key="1">
    <source>
        <dbReference type="SAM" id="MobiDB-lite"/>
    </source>
</evidence>
<sequence length="357" mass="41000">MDRQAQQEEATQNLANIINQMRNREQGTAPSRERNNRERTNPEHRPSRESIDLSVSRAAATGGIPGYFGERALLQQEQDLKNVFKSLGINSASADELFRNQISSISKLIRMKEKELDGLTTSINKKKSPLCPDPGHVFITTQFRQGLDVFIEWVRYHGLIGDDASASAYLRDHFAQEKTLARLEELELSKEADKGSDLDLPLGLTSMKQFIPWEERVKSYFRGIIGCAQTSLLYVLRDPKLAAVTDRERNGTVGDRPQDMYKSWLEYGIRCTVLEGAHYRIDNARVWRILSLWVASGPGKTYMVSRTHDARTNFFNMTRIAYESSNKYQVVENKYAWMQSTTYKGDDKFYSFKKHVY</sequence>
<reference evidence="2" key="1">
    <citation type="submission" date="2021-01" db="EMBL/GenBank/DDBJ databases">
        <authorList>
            <person name="Corre E."/>
            <person name="Pelletier E."/>
            <person name="Niang G."/>
            <person name="Scheremetjew M."/>
            <person name="Finn R."/>
            <person name="Kale V."/>
            <person name="Holt S."/>
            <person name="Cochrane G."/>
            <person name="Meng A."/>
            <person name="Brown T."/>
            <person name="Cohen L."/>
        </authorList>
    </citation>
    <scope>NUCLEOTIDE SEQUENCE</scope>
    <source>
        <strain evidence="2">10249 10 AB</strain>
    </source>
</reference>
<feature type="compositionally biased region" description="Polar residues" evidence="1">
    <location>
        <begin position="7"/>
        <end position="29"/>
    </location>
</feature>
<feature type="region of interest" description="Disordered" evidence="1">
    <location>
        <begin position="1"/>
        <end position="53"/>
    </location>
</feature>
<protein>
    <submittedName>
        <fullName evidence="2">Uncharacterized protein</fullName>
    </submittedName>
</protein>
<accession>A0A7S4EL70</accession>
<name>A0A7S4EL70_9STRA</name>
<dbReference type="EMBL" id="HBIX01018848">
    <property type="protein sequence ID" value="CAE0720670.1"/>
    <property type="molecule type" value="Transcribed_RNA"/>
</dbReference>
<proteinExistence type="predicted"/>